<evidence type="ECO:0000313" key="2">
    <source>
        <dbReference type="Proteomes" id="UP001311915"/>
    </source>
</evidence>
<reference evidence="1 2" key="1">
    <citation type="submission" date="2023-10" db="EMBL/GenBank/DDBJ databases">
        <title>Genome-Wide Identification Analysis in wild type Solanum Pinnatisectum Reveals Some Genes Defensing Phytophthora Infestans.</title>
        <authorList>
            <person name="Sun C."/>
        </authorList>
    </citation>
    <scope>NUCLEOTIDE SEQUENCE [LARGE SCALE GENOMIC DNA]</scope>
    <source>
        <strain evidence="1">LQN</strain>
        <tissue evidence="1">Leaf</tissue>
    </source>
</reference>
<dbReference type="EMBL" id="JAWPEI010000003">
    <property type="protein sequence ID" value="KAK4731677.1"/>
    <property type="molecule type" value="Genomic_DNA"/>
</dbReference>
<accession>A0AAV9M1B5</accession>
<comment type="caution">
    <text evidence="1">The sequence shown here is derived from an EMBL/GenBank/DDBJ whole genome shotgun (WGS) entry which is preliminary data.</text>
</comment>
<name>A0AAV9M1B5_9SOLN</name>
<organism evidence="1 2">
    <name type="scientific">Solanum pinnatisectum</name>
    <name type="common">tansyleaf nightshade</name>
    <dbReference type="NCBI Taxonomy" id="50273"/>
    <lineage>
        <taxon>Eukaryota</taxon>
        <taxon>Viridiplantae</taxon>
        <taxon>Streptophyta</taxon>
        <taxon>Embryophyta</taxon>
        <taxon>Tracheophyta</taxon>
        <taxon>Spermatophyta</taxon>
        <taxon>Magnoliopsida</taxon>
        <taxon>eudicotyledons</taxon>
        <taxon>Gunneridae</taxon>
        <taxon>Pentapetalae</taxon>
        <taxon>asterids</taxon>
        <taxon>lamiids</taxon>
        <taxon>Solanales</taxon>
        <taxon>Solanaceae</taxon>
        <taxon>Solanoideae</taxon>
        <taxon>Solaneae</taxon>
        <taxon>Solanum</taxon>
    </lineage>
</organism>
<gene>
    <name evidence="1" type="ORF">R3W88_024665</name>
</gene>
<evidence type="ECO:0000313" key="1">
    <source>
        <dbReference type="EMBL" id="KAK4731677.1"/>
    </source>
</evidence>
<protein>
    <submittedName>
        <fullName evidence="1">Uncharacterized protein</fullName>
    </submittedName>
</protein>
<dbReference type="Proteomes" id="UP001311915">
    <property type="component" value="Unassembled WGS sequence"/>
</dbReference>
<keyword evidence="2" id="KW-1185">Reference proteome</keyword>
<proteinExistence type="predicted"/>
<dbReference type="AlphaFoldDB" id="A0AAV9M1B5"/>
<sequence>MAWIKCPYYTSDAWDADLKWIIDKTRGNTLTDQLFKLMYVECSHAVWIERNHRFFEGKSRNIEHIAKEVTYMCSMRAHKAISSRLQQLLFL</sequence>